<dbReference type="InterPro" id="IPR026040">
    <property type="entry name" value="HyI-like"/>
</dbReference>
<dbReference type="STRING" id="546364.SAMN04489730_5536"/>
<dbReference type="InterPro" id="IPR050417">
    <property type="entry name" value="Sugar_Epim/Isomerase"/>
</dbReference>
<dbReference type="AlphaFoldDB" id="A0A1K1SEW5"/>
<accession>A0A1K1SEW5</accession>
<evidence type="ECO:0000313" key="6">
    <source>
        <dbReference type="Proteomes" id="UP000182740"/>
    </source>
</evidence>
<dbReference type="PIRSF" id="PIRSF006241">
    <property type="entry name" value="HyI"/>
    <property type="match status" value="1"/>
</dbReference>
<dbReference type="InterPro" id="IPR013022">
    <property type="entry name" value="Xyl_isomerase-like_TIM-brl"/>
</dbReference>
<dbReference type="GO" id="GO:0008903">
    <property type="term" value="F:hydroxypyruvate isomerase activity"/>
    <property type="evidence" value="ECO:0007669"/>
    <property type="project" value="TreeGrafter"/>
</dbReference>
<evidence type="ECO:0000256" key="1">
    <source>
        <dbReference type="ARBA" id="ARBA00023235"/>
    </source>
</evidence>
<feature type="domain" description="Xylose isomerase-like TIM barrel" evidence="4">
    <location>
        <begin position="28"/>
        <end position="264"/>
    </location>
</feature>
<proteinExistence type="inferred from homology"/>
<evidence type="ECO:0000259" key="4">
    <source>
        <dbReference type="Pfam" id="PF01261"/>
    </source>
</evidence>
<protein>
    <submittedName>
        <fullName evidence="5">Hydroxypyruvate isomerase</fullName>
    </submittedName>
</protein>
<dbReference type="InterPro" id="IPR036237">
    <property type="entry name" value="Xyl_isomerase-like_sf"/>
</dbReference>
<sequence length="272" mass="29330">MPEEGHSLPYVANLSILFKEVPLPERAAAAREAGFTDVEYWWPFDTAAPARDEVDAFVRSIERAGVRLRGLNFFAGDMTAGERGLVSWIGRETEFADSLVVALGIAERTGCRSFNALYGNRLDGEDPAKQDDLARAHLATAAEAAARIGAQLVLEPLSGADRYPLKTAADAVAVLDDLGRDNVRLLADLYHLAVNGDDLDALVTVHTPRIGHVQIADAPGRHQPGTGSLDIDGYLAKLQAAGYDEFVGIEYVPEPGTLASLDWLPITRRGRA</sequence>
<dbReference type="EMBL" id="FPJG01000006">
    <property type="protein sequence ID" value="SFW82929.1"/>
    <property type="molecule type" value="Genomic_DNA"/>
</dbReference>
<dbReference type="RefSeq" id="WP_072479006.1">
    <property type="nucleotide sequence ID" value="NZ_FPJG01000006.1"/>
</dbReference>
<comment type="similarity">
    <text evidence="2">Belongs to the hyi family.</text>
</comment>
<dbReference type="Gene3D" id="3.20.20.150">
    <property type="entry name" value="Divalent-metal-dependent TIM barrel enzymes"/>
    <property type="match status" value="1"/>
</dbReference>
<gene>
    <name evidence="5" type="ORF">SAMN04489730_5536</name>
</gene>
<dbReference type="Pfam" id="PF01261">
    <property type="entry name" value="AP_endonuc_2"/>
    <property type="match status" value="1"/>
</dbReference>
<dbReference type="OrthoDB" id="9786584at2"/>
<keyword evidence="5" id="KW-0670">Pyruvate</keyword>
<keyword evidence="6" id="KW-1185">Reference proteome</keyword>
<evidence type="ECO:0000256" key="3">
    <source>
        <dbReference type="PIRSR" id="PIRSR006241-50"/>
    </source>
</evidence>
<dbReference type="PANTHER" id="PTHR43489:SF6">
    <property type="entry name" value="HYDROXYPYRUVATE ISOMERASE-RELATED"/>
    <property type="match status" value="1"/>
</dbReference>
<name>A0A1K1SEW5_9PSEU</name>
<evidence type="ECO:0000313" key="5">
    <source>
        <dbReference type="EMBL" id="SFW82929.1"/>
    </source>
</evidence>
<dbReference type="GO" id="GO:0046487">
    <property type="term" value="P:glyoxylate metabolic process"/>
    <property type="evidence" value="ECO:0007669"/>
    <property type="project" value="TreeGrafter"/>
</dbReference>
<feature type="active site" description="Proton donor/acceptor" evidence="3">
    <location>
        <position position="155"/>
    </location>
</feature>
<feature type="active site" description="Proton donor/acceptor" evidence="3">
    <location>
        <position position="250"/>
    </location>
</feature>
<evidence type="ECO:0000256" key="2">
    <source>
        <dbReference type="PIRNR" id="PIRNR006241"/>
    </source>
</evidence>
<keyword evidence="1 2" id="KW-0413">Isomerase</keyword>
<dbReference type="PANTHER" id="PTHR43489">
    <property type="entry name" value="ISOMERASE"/>
    <property type="match status" value="1"/>
</dbReference>
<reference evidence="6" key="1">
    <citation type="submission" date="2016-11" db="EMBL/GenBank/DDBJ databases">
        <authorList>
            <person name="Varghese N."/>
            <person name="Submissions S."/>
        </authorList>
    </citation>
    <scope>NUCLEOTIDE SEQUENCE [LARGE SCALE GENOMIC DNA]</scope>
    <source>
        <strain evidence="6">DSM 44671</strain>
    </source>
</reference>
<organism evidence="5 6">
    <name type="scientific">Amycolatopsis australiensis</name>
    <dbReference type="NCBI Taxonomy" id="546364"/>
    <lineage>
        <taxon>Bacteria</taxon>
        <taxon>Bacillati</taxon>
        <taxon>Actinomycetota</taxon>
        <taxon>Actinomycetes</taxon>
        <taxon>Pseudonocardiales</taxon>
        <taxon>Pseudonocardiaceae</taxon>
        <taxon>Amycolatopsis</taxon>
    </lineage>
</organism>
<dbReference type="SUPFAM" id="SSF51658">
    <property type="entry name" value="Xylose isomerase-like"/>
    <property type="match status" value="1"/>
</dbReference>
<dbReference type="Proteomes" id="UP000182740">
    <property type="component" value="Unassembled WGS sequence"/>
</dbReference>